<dbReference type="Gene3D" id="1.10.287.950">
    <property type="entry name" value="Methyl-accepting chemotaxis protein"/>
    <property type="match status" value="1"/>
</dbReference>
<name>A0A844FJ24_9FIRM</name>
<dbReference type="RefSeq" id="WP_154484624.1">
    <property type="nucleotide sequence ID" value="NZ_JAHLOA010000015.1"/>
</dbReference>
<evidence type="ECO:0000313" key="2">
    <source>
        <dbReference type="EMBL" id="MSS43951.1"/>
    </source>
</evidence>
<gene>
    <name evidence="2" type="ORF">FYJ27_09455</name>
</gene>
<evidence type="ECO:0000256" key="1">
    <source>
        <dbReference type="SAM" id="Phobius"/>
    </source>
</evidence>
<accession>A0A844FJ24</accession>
<organism evidence="2 3">
    <name type="scientific">Anaerosalibacter bizertensis</name>
    <dbReference type="NCBI Taxonomy" id="932217"/>
    <lineage>
        <taxon>Bacteria</taxon>
        <taxon>Bacillati</taxon>
        <taxon>Bacillota</taxon>
        <taxon>Tissierellia</taxon>
        <taxon>Tissierellales</taxon>
        <taxon>Sporanaerobacteraceae</taxon>
        <taxon>Anaerosalibacter</taxon>
    </lineage>
</organism>
<feature type="transmembrane region" description="Helical" evidence="1">
    <location>
        <begin position="16"/>
        <end position="35"/>
    </location>
</feature>
<evidence type="ECO:0000313" key="3">
    <source>
        <dbReference type="Proteomes" id="UP000462760"/>
    </source>
</evidence>
<sequence>MKEKTLKTVKVRRWKFTILLILVGILTAGLFYTSYYEISNLLKNNNLQLTGLSKYINSFTISLSVAIVLVIFLFSFHKDFSHISSHIRKVRRGDFTEQIDVDRIHKNSKLYNTAREFNVMSNKLNNTIKDVVNMTNSVKHHSKTLELISKEEEINGGKLNYMTEDIKLSLEAQGEYLDDAFNGLCGVYEKVDVVDESLLVMRDDVEKKIKIASAGKDSFNYLNREINSLVNLLEENISRADSLKLHIHNLKEFVENVENANEKVGILTLIANVEDDNDKQPEANKEIKALSDEIEESIKSISTTFEDIDKDLRNLHHDVKGTKDTLHSQNKRFNSINKYSYAIDEFLKYSQYNIDKNLEVLRDIVDSKEEIFAFRENIANANICITEKVENVSSISNRQLENTWKIKDYSKDLFSLSRNLKKELEEFKVK</sequence>
<keyword evidence="1" id="KW-0472">Membrane</keyword>
<reference evidence="2 3" key="1">
    <citation type="submission" date="2019-08" db="EMBL/GenBank/DDBJ databases">
        <title>In-depth cultivation of the pig gut microbiome towards novel bacterial diversity and tailored functional studies.</title>
        <authorList>
            <person name="Wylensek D."/>
            <person name="Hitch T.C.A."/>
            <person name="Clavel T."/>
        </authorList>
    </citation>
    <scope>NUCLEOTIDE SEQUENCE [LARGE SCALE GENOMIC DNA]</scope>
    <source>
        <strain evidence="2 3">Med78-601-WT-4W-RMD-3</strain>
    </source>
</reference>
<dbReference type="Proteomes" id="UP000462760">
    <property type="component" value="Unassembled WGS sequence"/>
</dbReference>
<dbReference type="OrthoDB" id="9776552at2"/>
<keyword evidence="1" id="KW-0812">Transmembrane</keyword>
<dbReference type="EMBL" id="VULR01000013">
    <property type="protein sequence ID" value="MSS43951.1"/>
    <property type="molecule type" value="Genomic_DNA"/>
</dbReference>
<dbReference type="AlphaFoldDB" id="A0A844FJ24"/>
<dbReference type="SUPFAM" id="SSF58104">
    <property type="entry name" value="Methyl-accepting chemotaxis protein (MCP) signaling domain"/>
    <property type="match status" value="1"/>
</dbReference>
<protein>
    <submittedName>
        <fullName evidence="2">Methyl-accepting chemotaxis protein</fullName>
    </submittedName>
</protein>
<feature type="transmembrane region" description="Helical" evidence="1">
    <location>
        <begin position="55"/>
        <end position="76"/>
    </location>
</feature>
<keyword evidence="1" id="KW-1133">Transmembrane helix</keyword>
<comment type="caution">
    <text evidence="2">The sequence shown here is derived from an EMBL/GenBank/DDBJ whole genome shotgun (WGS) entry which is preliminary data.</text>
</comment>
<proteinExistence type="predicted"/>